<dbReference type="EMBL" id="QGDT01000013">
    <property type="protein sequence ID" value="PWJ55584.1"/>
    <property type="molecule type" value="Genomic_DNA"/>
</dbReference>
<feature type="transmembrane region" description="Helical" evidence="8">
    <location>
        <begin position="224"/>
        <end position="251"/>
    </location>
</feature>
<accession>A0A316AFB0</accession>
<evidence type="ECO:0000256" key="2">
    <source>
        <dbReference type="ARBA" id="ARBA00009773"/>
    </source>
</evidence>
<evidence type="ECO:0000256" key="6">
    <source>
        <dbReference type="ARBA" id="ARBA00022989"/>
    </source>
</evidence>
<evidence type="ECO:0000313" key="9">
    <source>
        <dbReference type="EMBL" id="PWJ55584.1"/>
    </source>
</evidence>
<keyword evidence="4" id="KW-1003">Cell membrane</keyword>
<protein>
    <submittedName>
        <fullName evidence="9">Putative PurR-regulated permease PerM</fullName>
    </submittedName>
</protein>
<feature type="transmembrane region" description="Helical" evidence="8">
    <location>
        <begin position="56"/>
        <end position="77"/>
    </location>
</feature>
<dbReference type="RefSeq" id="WP_109677048.1">
    <property type="nucleotide sequence ID" value="NZ_QGDT01000013.1"/>
</dbReference>
<keyword evidence="3" id="KW-0813">Transport</keyword>
<dbReference type="Proteomes" id="UP000245880">
    <property type="component" value="Unassembled WGS sequence"/>
</dbReference>
<sequence length="343" mass="38185">MYKDPIARNLVYVVFGGAILYFGRTLFIPLSYGLFIALLLYPLCQWLEGQRVPRPIAILLSLALLILLVGGMVFLFIRQISALRELWPGLKLKLMGSVTELLTLLERDLQVTPQQGRQWVSQGLERSVGFLFTAVGSILGQSITSLVSLLLVPIYGYLILYYRSPLFRALYLMVPIRLQSEMRNILAESIVSYVSFIKGMLTVYLIVGVLNSLGLYLLGIPHALFFGFIASILTFIPYVGIMIASLFPIAVSWSLYDAVWAPMAVIALYSFVQYLEANLIFPWAVGQRLHLNTLAMLIIIMAGGILWGASGMILFVPFAAIFRLVAQKMEGTEAIILLFGGSK</sequence>
<evidence type="ECO:0000256" key="7">
    <source>
        <dbReference type="ARBA" id="ARBA00023136"/>
    </source>
</evidence>
<evidence type="ECO:0000256" key="5">
    <source>
        <dbReference type="ARBA" id="ARBA00022692"/>
    </source>
</evidence>
<evidence type="ECO:0000256" key="4">
    <source>
        <dbReference type="ARBA" id="ARBA00022475"/>
    </source>
</evidence>
<comment type="similarity">
    <text evidence="2">Belongs to the autoinducer-2 exporter (AI-2E) (TC 2.A.86) family.</text>
</comment>
<keyword evidence="7 8" id="KW-0472">Membrane</keyword>
<dbReference type="AlphaFoldDB" id="A0A316AFB0"/>
<proteinExistence type="inferred from homology"/>
<evidence type="ECO:0000256" key="1">
    <source>
        <dbReference type="ARBA" id="ARBA00004651"/>
    </source>
</evidence>
<gene>
    <name evidence="9" type="ORF">CLV98_11360</name>
</gene>
<evidence type="ECO:0000256" key="8">
    <source>
        <dbReference type="SAM" id="Phobius"/>
    </source>
</evidence>
<name>A0A316AFB0_9BACT</name>
<dbReference type="PANTHER" id="PTHR21716">
    <property type="entry name" value="TRANSMEMBRANE PROTEIN"/>
    <property type="match status" value="1"/>
</dbReference>
<evidence type="ECO:0000313" key="10">
    <source>
        <dbReference type="Proteomes" id="UP000245880"/>
    </source>
</evidence>
<feature type="transmembrane region" description="Helical" evidence="8">
    <location>
        <begin position="258"/>
        <end position="275"/>
    </location>
</feature>
<keyword evidence="10" id="KW-1185">Reference proteome</keyword>
<organism evidence="9 10">
    <name type="scientific">Dyadobacter jejuensis</name>
    <dbReference type="NCBI Taxonomy" id="1082580"/>
    <lineage>
        <taxon>Bacteria</taxon>
        <taxon>Pseudomonadati</taxon>
        <taxon>Bacteroidota</taxon>
        <taxon>Cytophagia</taxon>
        <taxon>Cytophagales</taxon>
        <taxon>Spirosomataceae</taxon>
        <taxon>Dyadobacter</taxon>
    </lineage>
</organism>
<dbReference type="PANTHER" id="PTHR21716:SF53">
    <property type="entry name" value="PERMEASE PERM-RELATED"/>
    <property type="match status" value="1"/>
</dbReference>
<feature type="transmembrane region" description="Helical" evidence="8">
    <location>
        <begin position="128"/>
        <end position="154"/>
    </location>
</feature>
<evidence type="ECO:0000256" key="3">
    <source>
        <dbReference type="ARBA" id="ARBA00022448"/>
    </source>
</evidence>
<dbReference type="GO" id="GO:0055085">
    <property type="term" value="P:transmembrane transport"/>
    <property type="evidence" value="ECO:0007669"/>
    <property type="project" value="TreeGrafter"/>
</dbReference>
<comment type="caution">
    <text evidence="9">The sequence shown here is derived from an EMBL/GenBank/DDBJ whole genome shotgun (WGS) entry which is preliminary data.</text>
</comment>
<reference evidence="9 10" key="1">
    <citation type="submission" date="2018-03" db="EMBL/GenBank/DDBJ databases">
        <title>Genomic Encyclopedia of Archaeal and Bacterial Type Strains, Phase II (KMG-II): from individual species to whole genera.</title>
        <authorList>
            <person name="Goeker M."/>
        </authorList>
    </citation>
    <scope>NUCLEOTIDE SEQUENCE [LARGE SCALE GENOMIC DNA]</scope>
    <source>
        <strain evidence="9 10">DSM 100346</strain>
    </source>
</reference>
<keyword evidence="6 8" id="KW-1133">Transmembrane helix</keyword>
<dbReference type="InterPro" id="IPR002549">
    <property type="entry name" value="AI-2E-like"/>
</dbReference>
<feature type="transmembrane region" description="Helical" evidence="8">
    <location>
        <begin position="295"/>
        <end position="322"/>
    </location>
</feature>
<dbReference type="Pfam" id="PF01594">
    <property type="entry name" value="AI-2E_transport"/>
    <property type="match status" value="1"/>
</dbReference>
<dbReference type="OrthoDB" id="9793390at2"/>
<keyword evidence="5 8" id="KW-0812">Transmembrane</keyword>
<feature type="transmembrane region" description="Helical" evidence="8">
    <location>
        <begin position="12"/>
        <end position="41"/>
    </location>
</feature>
<dbReference type="GO" id="GO:0005886">
    <property type="term" value="C:plasma membrane"/>
    <property type="evidence" value="ECO:0007669"/>
    <property type="project" value="UniProtKB-SubCell"/>
</dbReference>
<comment type="subcellular location">
    <subcellularLocation>
        <location evidence="1">Cell membrane</location>
        <topology evidence="1">Multi-pass membrane protein</topology>
    </subcellularLocation>
</comment>
<feature type="transmembrane region" description="Helical" evidence="8">
    <location>
        <begin position="190"/>
        <end position="218"/>
    </location>
</feature>